<feature type="compositionally biased region" description="Polar residues" evidence="1">
    <location>
        <begin position="45"/>
        <end position="56"/>
    </location>
</feature>
<feature type="region of interest" description="Disordered" evidence="1">
    <location>
        <begin position="1"/>
        <end position="23"/>
    </location>
</feature>
<evidence type="ECO:0000313" key="3">
    <source>
        <dbReference type="Proteomes" id="UP001163046"/>
    </source>
</evidence>
<sequence>MKKALAKAESKDDVLKRDKATKELRKLAPDKDAILRIESNEFVPQSFSSSAGSKDQQIGGKDIDGSHEEAMFGAGGTVPEAASPTAAIPEVKTTPQPVISQSADKEGLFASWLHEDEETKTSRWITKLKKMRQELLAAT</sequence>
<accession>A0A9X0DC57</accession>
<dbReference type="Proteomes" id="UP001163046">
    <property type="component" value="Unassembled WGS sequence"/>
</dbReference>
<gene>
    <name evidence="2" type="ORF">OS493_010290</name>
</gene>
<feature type="compositionally biased region" description="Basic and acidic residues" evidence="1">
    <location>
        <begin position="61"/>
        <end position="70"/>
    </location>
</feature>
<dbReference type="EMBL" id="MU825400">
    <property type="protein sequence ID" value="KAJ7392639.1"/>
    <property type="molecule type" value="Genomic_DNA"/>
</dbReference>
<evidence type="ECO:0000256" key="1">
    <source>
        <dbReference type="SAM" id="MobiDB-lite"/>
    </source>
</evidence>
<comment type="caution">
    <text evidence="2">The sequence shown here is derived from an EMBL/GenBank/DDBJ whole genome shotgun (WGS) entry which is preliminary data.</text>
</comment>
<protein>
    <submittedName>
        <fullName evidence="2">Uncharacterized protein</fullName>
    </submittedName>
</protein>
<name>A0A9X0DC57_9CNID</name>
<evidence type="ECO:0000313" key="2">
    <source>
        <dbReference type="EMBL" id="KAJ7392639.1"/>
    </source>
</evidence>
<organism evidence="2 3">
    <name type="scientific">Desmophyllum pertusum</name>
    <dbReference type="NCBI Taxonomy" id="174260"/>
    <lineage>
        <taxon>Eukaryota</taxon>
        <taxon>Metazoa</taxon>
        <taxon>Cnidaria</taxon>
        <taxon>Anthozoa</taxon>
        <taxon>Hexacorallia</taxon>
        <taxon>Scleractinia</taxon>
        <taxon>Caryophylliina</taxon>
        <taxon>Caryophylliidae</taxon>
        <taxon>Desmophyllum</taxon>
    </lineage>
</organism>
<dbReference type="AlphaFoldDB" id="A0A9X0DC57"/>
<reference evidence="2" key="1">
    <citation type="submission" date="2023-01" db="EMBL/GenBank/DDBJ databases">
        <title>Genome assembly of the deep-sea coral Lophelia pertusa.</title>
        <authorList>
            <person name="Herrera S."/>
            <person name="Cordes E."/>
        </authorList>
    </citation>
    <scope>NUCLEOTIDE SEQUENCE</scope>
    <source>
        <strain evidence="2">USNM1676648</strain>
        <tissue evidence="2">Polyp</tissue>
    </source>
</reference>
<dbReference type="OrthoDB" id="5980626at2759"/>
<feature type="region of interest" description="Disordered" evidence="1">
    <location>
        <begin position="45"/>
        <end position="82"/>
    </location>
</feature>
<keyword evidence="3" id="KW-1185">Reference proteome</keyword>
<proteinExistence type="predicted"/>